<dbReference type="InterPro" id="IPR036388">
    <property type="entry name" value="WH-like_DNA-bd_sf"/>
</dbReference>
<dbReference type="InterPro" id="IPR007127">
    <property type="entry name" value="RNA_pol_sigma_70_r1_1"/>
</dbReference>
<evidence type="ECO:0000259" key="7">
    <source>
        <dbReference type="PROSITE" id="PS00715"/>
    </source>
</evidence>
<dbReference type="InterPro" id="IPR013325">
    <property type="entry name" value="RNA_pol_sigma_r2"/>
</dbReference>
<dbReference type="Gene3D" id="1.10.220.120">
    <property type="entry name" value="Sigma-70 factor, region 1.1"/>
    <property type="match status" value="1"/>
</dbReference>
<dbReference type="AlphaFoldDB" id="A0A7R6VYY2"/>
<feature type="DNA-binding region" description="H-T-H motif" evidence="6">
    <location>
        <begin position="606"/>
        <end position="625"/>
    </location>
</feature>
<keyword evidence="2 6" id="KW-0805">Transcription regulation</keyword>
<dbReference type="GO" id="GO:0016987">
    <property type="term" value="F:sigma factor activity"/>
    <property type="evidence" value="ECO:0007669"/>
    <property type="project" value="UniProtKB-UniRule"/>
</dbReference>
<dbReference type="RefSeq" id="WP_201329757.1">
    <property type="nucleotide sequence ID" value="NZ_AP023215.1"/>
</dbReference>
<keyword evidence="10" id="KW-1185">Reference proteome</keyword>
<dbReference type="GO" id="GO:0005737">
    <property type="term" value="C:cytoplasm"/>
    <property type="evidence" value="ECO:0007669"/>
    <property type="project" value="UniProtKB-SubCell"/>
</dbReference>
<comment type="similarity">
    <text evidence="6">Belongs to the sigma-70 factor family. RpoD/SigA subfamily.</text>
</comment>
<dbReference type="FunFam" id="1.10.601.10:FF:000001">
    <property type="entry name" value="RNA polymerase sigma factor SigA"/>
    <property type="match status" value="1"/>
</dbReference>
<dbReference type="InterPro" id="IPR000943">
    <property type="entry name" value="RNA_pol_sigma70"/>
</dbReference>
<dbReference type="SUPFAM" id="SSF88659">
    <property type="entry name" value="Sigma3 and sigma4 domains of RNA polymerase sigma factors"/>
    <property type="match status" value="2"/>
</dbReference>
<dbReference type="Proteomes" id="UP000595708">
    <property type="component" value="Chromosome"/>
</dbReference>
<accession>A0A7R6VYY2</accession>
<evidence type="ECO:0000313" key="9">
    <source>
        <dbReference type="EMBL" id="BCG49772.1"/>
    </source>
</evidence>
<dbReference type="InterPro" id="IPR007631">
    <property type="entry name" value="RNA_pol_sigma_70_non-ess"/>
</dbReference>
<dbReference type="InterPro" id="IPR014284">
    <property type="entry name" value="RNA_pol_sigma-70_dom"/>
</dbReference>
<dbReference type="Pfam" id="PF04546">
    <property type="entry name" value="Sigma70_ner"/>
    <property type="match status" value="1"/>
</dbReference>
<dbReference type="InterPro" id="IPR028630">
    <property type="entry name" value="Sigma70_RpoD"/>
</dbReference>
<keyword evidence="3 6" id="KW-0731">Sigma factor</keyword>
<dbReference type="InterPro" id="IPR050239">
    <property type="entry name" value="Sigma-70_RNA_pol_init_factors"/>
</dbReference>
<comment type="subcellular location">
    <subcellularLocation>
        <location evidence="6">Cytoplasm</location>
    </subcellularLocation>
</comment>
<evidence type="ECO:0000256" key="4">
    <source>
        <dbReference type="ARBA" id="ARBA00023125"/>
    </source>
</evidence>
<dbReference type="FunFam" id="1.10.10.10:FF:000002">
    <property type="entry name" value="RNA polymerase sigma factor SigA"/>
    <property type="match status" value="1"/>
</dbReference>
<feature type="region of interest" description="Sigma-70 factor domain-4" evidence="6">
    <location>
        <begin position="580"/>
        <end position="633"/>
    </location>
</feature>
<dbReference type="HAMAP" id="MF_00963">
    <property type="entry name" value="Sigma70_RpoD_SigA"/>
    <property type="match status" value="1"/>
</dbReference>
<evidence type="ECO:0000256" key="3">
    <source>
        <dbReference type="ARBA" id="ARBA00023082"/>
    </source>
</evidence>
<dbReference type="PANTHER" id="PTHR30603">
    <property type="entry name" value="RNA POLYMERASE SIGMA FACTOR RPO"/>
    <property type="match status" value="1"/>
</dbReference>
<dbReference type="InterPro" id="IPR013324">
    <property type="entry name" value="RNA_pol_sigma_r3/r4-like"/>
</dbReference>
<dbReference type="PRINTS" id="PR00046">
    <property type="entry name" value="SIGMA70FCT"/>
</dbReference>
<keyword evidence="4 6" id="KW-0238">DNA-binding</keyword>
<feature type="short sequence motif" description="Interaction with polymerase core subunit RpoC" evidence="6">
    <location>
        <begin position="436"/>
        <end position="439"/>
    </location>
</feature>
<dbReference type="CDD" id="cd06171">
    <property type="entry name" value="Sigma70_r4"/>
    <property type="match status" value="1"/>
</dbReference>
<dbReference type="GO" id="GO:0003677">
    <property type="term" value="F:DNA binding"/>
    <property type="evidence" value="ECO:0007669"/>
    <property type="project" value="UniProtKB-UniRule"/>
</dbReference>
<dbReference type="GO" id="GO:0006352">
    <property type="term" value="P:DNA-templated transcription initiation"/>
    <property type="evidence" value="ECO:0007669"/>
    <property type="project" value="UniProtKB-UniRule"/>
</dbReference>
<dbReference type="PROSITE" id="PS00716">
    <property type="entry name" value="SIGMA70_2"/>
    <property type="match status" value="1"/>
</dbReference>
<dbReference type="InterPro" id="IPR012760">
    <property type="entry name" value="RNA_pol_sigma_RpoD_C"/>
</dbReference>
<dbReference type="NCBIfam" id="TIGR02393">
    <property type="entry name" value="RpoD_Cterm"/>
    <property type="match status" value="1"/>
</dbReference>
<organism evidence="9 10">
    <name type="scientific">Candidatus Profftella armatura</name>
    <name type="common">Diaphorina cf. continua</name>
    <dbReference type="NCBI Taxonomy" id="2661583"/>
    <lineage>
        <taxon>Bacteria</taxon>
        <taxon>Pseudomonadati</taxon>
        <taxon>Pseudomonadota</taxon>
        <taxon>Betaproteobacteria</taxon>
        <taxon>Candidatus Profftella</taxon>
    </lineage>
</organism>
<dbReference type="Gene3D" id="1.10.601.10">
    <property type="entry name" value="RNA Polymerase Primary Sigma Factor"/>
    <property type="match status" value="1"/>
</dbReference>
<dbReference type="NCBIfam" id="TIGR02937">
    <property type="entry name" value="sigma70-ECF"/>
    <property type="match status" value="1"/>
</dbReference>
<dbReference type="PANTHER" id="PTHR30603:SF60">
    <property type="entry name" value="RNA POLYMERASE SIGMA FACTOR RPOD"/>
    <property type="match status" value="1"/>
</dbReference>
<dbReference type="Gene3D" id="1.10.10.10">
    <property type="entry name" value="Winged helix-like DNA-binding domain superfamily/Winged helix DNA-binding domain"/>
    <property type="match status" value="2"/>
</dbReference>
<dbReference type="SUPFAM" id="SSF88946">
    <property type="entry name" value="Sigma2 domain of RNA polymerase sigma factors"/>
    <property type="match status" value="1"/>
</dbReference>
<dbReference type="InterPro" id="IPR009042">
    <property type="entry name" value="RNA_pol_sigma70_r1_2"/>
</dbReference>
<reference evidence="9 10" key="1">
    <citation type="journal article" date="2020" name="Genome Biol. Evol.">
        <title>Comparative Genomics Underlines Multiple Roles of Profftella, an Obligate Symbiont of Psyllids: Providing Toxins, Vitamins, and Carotenoids.</title>
        <authorList>
            <person name="Nakabachi A."/>
            <person name="Piel J."/>
            <person name="Malenovsky I."/>
            <person name="Hirose Y."/>
        </authorList>
    </citation>
    <scope>NUCLEOTIDE SEQUENCE [LARGE SCALE GENOMIC DNA]</scope>
    <source>
        <strain evidence="9 10">Dco</strain>
    </source>
</reference>
<gene>
    <name evidence="6 9" type="primary">rpoD</name>
    <name evidence="9" type="ORF">PADco_3520</name>
</gene>
<dbReference type="Pfam" id="PF03979">
    <property type="entry name" value="Sigma70_r1_1"/>
    <property type="match status" value="1"/>
</dbReference>
<dbReference type="FunFam" id="1.10.10.10:FF:000004">
    <property type="entry name" value="RNA polymerase sigma factor SigA"/>
    <property type="match status" value="1"/>
</dbReference>
<feature type="region of interest" description="Sigma-70 factor domain-3" evidence="6">
    <location>
        <begin position="491"/>
        <end position="567"/>
    </location>
</feature>
<dbReference type="InterPro" id="IPR007627">
    <property type="entry name" value="RNA_pol_sigma70_r2"/>
</dbReference>
<evidence type="ECO:0000256" key="1">
    <source>
        <dbReference type="ARBA" id="ARBA00022490"/>
    </source>
</evidence>
<evidence type="ECO:0000256" key="5">
    <source>
        <dbReference type="ARBA" id="ARBA00023163"/>
    </source>
</evidence>
<dbReference type="NCBIfam" id="NF004208">
    <property type="entry name" value="PRK05658.1"/>
    <property type="match status" value="1"/>
</dbReference>
<sequence length="652" mass="75440">MKFINKIKNRKAKEKALLKDAFSFNMKSSREEIENQKKKLKILIKIGKERGYLTFSEINDFLPEDIIDQEIIESIIKTFQDMDISVSEHVLDTEALILSDNIITNVTSDDYFEEATEEALSTVDSNFCRNKDPIKMYMREMGSVELLTRDGEIEIAKRIEDGLKDMIHAISSCPTTIMEILIAADKISKNEIKIDEIVDGLIDKKFFSHDHVIKKNNKGNNKKNNGEKILVESSSADLSTEQLEKLKYESLIKFSNISFHFDKMRKAFEKEGYNSESYIKAHNNISNEMLGIRFTAKIIEKLCDTLRNQINKVSQIEKQILEIVVNKCGMPRLHFVKVFPENEINLNWIDNEIKVKHDYNLILCRNIPFIKELQQKLINLQIDIVLPLDDLRDINRKMISGEMKARRAKREMTEANLRLVISIAKKYTDRGLQFLDLIQEGNIGLMKAVDKFEYRRGYKFSTYATWWIRQAITRSIADQARTIRIPVHMIETINKISRISRQILQETGSEPDPSVLAIKMEMSEEKIRKIMKIAKEPVSMETPVGDDEDSHLGDFIEDENMLAPSDAALNASMRAVVKDILNSLTPREAKVLRMRFGIEMSSDHTLEEVGKQFDVTRERIRQIEAKALRKLRHPSRSDKLKSFLEGKIIKKN</sequence>
<dbReference type="Pfam" id="PF04545">
    <property type="entry name" value="Sigma70_r4"/>
    <property type="match status" value="1"/>
</dbReference>
<comment type="subunit">
    <text evidence="6">Interacts transiently with the RNA polymerase catalytic core.</text>
</comment>
<proteinExistence type="inferred from homology"/>
<comment type="function">
    <text evidence="6">Sigma factors are initiation factors that promote the attachment of RNA polymerase to specific initiation sites and are then released. This sigma factor is the primary sigma factor during exponential growth.</text>
</comment>
<keyword evidence="1 6" id="KW-0963">Cytoplasm</keyword>
<dbReference type="Pfam" id="PF04539">
    <property type="entry name" value="Sigma70_r3"/>
    <property type="match status" value="1"/>
</dbReference>
<dbReference type="PROSITE" id="PS00715">
    <property type="entry name" value="SIGMA70_1"/>
    <property type="match status" value="1"/>
</dbReference>
<feature type="region of interest" description="Sigma-70 factor domain-2" evidence="6">
    <location>
        <begin position="412"/>
        <end position="482"/>
    </location>
</feature>
<keyword evidence="5 6" id="KW-0804">Transcription</keyword>
<evidence type="ECO:0000256" key="2">
    <source>
        <dbReference type="ARBA" id="ARBA00023015"/>
    </source>
</evidence>
<evidence type="ECO:0000259" key="8">
    <source>
        <dbReference type="PROSITE" id="PS00716"/>
    </source>
</evidence>
<dbReference type="EMBL" id="AP023215">
    <property type="protein sequence ID" value="BCG49772.1"/>
    <property type="molecule type" value="Genomic_DNA"/>
</dbReference>
<dbReference type="Pfam" id="PF04542">
    <property type="entry name" value="Sigma70_r2"/>
    <property type="match status" value="1"/>
</dbReference>
<dbReference type="InterPro" id="IPR007630">
    <property type="entry name" value="RNA_pol_sigma70_r4"/>
</dbReference>
<evidence type="ECO:0000313" key="10">
    <source>
        <dbReference type="Proteomes" id="UP000595708"/>
    </source>
</evidence>
<dbReference type="InterPro" id="IPR042189">
    <property type="entry name" value="RNA_pol_sigma_70_r1_1_sf"/>
</dbReference>
<feature type="domain" description="RNA polymerase sigma-70" evidence="7">
    <location>
        <begin position="436"/>
        <end position="449"/>
    </location>
</feature>
<protein>
    <recommendedName>
        <fullName evidence="6">RNA polymerase sigma factor RpoD</fullName>
    </recommendedName>
    <alternativeName>
        <fullName evidence="6">Sigma-70</fullName>
    </alternativeName>
</protein>
<evidence type="ECO:0000256" key="6">
    <source>
        <dbReference type="HAMAP-Rule" id="MF_00963"/>
    </source>
</evidence>
<dbReference type="KEGG" id="parm:PADco_3520"/>
<feature type="domain" description="RNA polymerase sigma-70" evidence="8">
    <location>
        <begin position="605"/>
        <end position="631"/>
    </location>
</feature>
<dbReference type="InterPro" id="IPR007624">
    <property type="entry name" value="RNA_pol_sigma70_r3"/>
</dbReference>
<name>A0A7R6VYY2_9PROT</name>
<dbReference type="Pfam" id="PF00140">
    <property type="entry name" value="Sigma70_r1_2"/>
    <property type="match status" value="1"/>
</dbReference>